<accession>A0A9X3NLG8</accession>
<sequence length="139" mass="14267">MAVLTIEIFACAPDDLTPCLAERWMVQRLGGALAPLKDALDGPLPVLGFTVQPYAGGAMITLSCVAASGIEAVDMIAARLEAAMGDTPAVSQGWRRPPGKPRVLLSQNSPPGGGGGPAPAPPLQPGPSRTERSLLCLRS</sequence>
<dbReference type="RefSeq" id="WP_270072444.1">
    <property type="nucleotide sequence ID" value="NZ_JAJAQC010000018.1"/>
</dbReference>
<evidence type="ECO:0000256" key="1">
    <source>
        <dbReference type="SAM" id="MobiDB-lite"/>
    </source>
</evidence>
<evidence type="ECO:0000313" key="2">
    <source>
        <dbReference type="EMBL" id="MDA0565165.1"/>
    </source>
</evidence>
<dbReference type="Proteomes" id="UP001140076">
    <property type="component" value="Unassembled WGS sequence"/>
</dbReference>
<gene>
    <name evidence="2" type="ORF">LG943_12685</name>
</gene>
<evidence type="ECO:0000313" key="3">
    <source>
        <dbReference type="Proteomes" id="UP001140076"/>
    </source>
</evidence>
<protein>
    <submittedName>
        <fullName evidence="2">Uncharacterized protein</fullName>
    </submittedName>
</protein>
<reference evidence="2" key="1">
    <citation type="submission" date="2021-10" db="EMBL/GenBank/DDBJ databases">
        <title>Streptomonospora sp. nov., isolated from mangrove soil.</title>
        <authorList>
            <person name="Chen X."/>
            <person name="Ge X."/>
            <person name="Liu W."/>
        </authorList>
    </citation>
    <scope>NUCLEOTIDE SEQUENCE</scope>
    <source>
        <strain evidence="2">S1-112</strain>
    </source>
</reference>
<name>A0A9X3NLG8_9ACTN</name>
<dbReference type="AlphaFoldDB" id="A0A9X3NLG8"/>
<feature type="region of interest" description="Disordered" evidence="1">
    <location>
        <begin position="86"/>
        <end position="139"/>
    </location>
</feature>
<comment type="caution">
    <text evidence="2">The sequence shown here is derived from an EMBL/GenBank/DDBJ whole genome shotgun (WGS) entry which is preliminary data.</text>
</comment>
<proteinExistence type="predicted"/>
<dbReference type="EMBL" id="JAJAQC010000018">
    <property type="protein sequence ID" value="MDA0565165.1"/>
    <property type="molecule type" value="Genomic_DNA"/>
</dbReference>
<keyword evidence="3" id="KW-1185">Reference proteome</keyword>
<organism evidence="2 3">
    <name type="scientific">Streptomonospora mangrovi</name>
    <dbReference type="NCBI Taxonomy" id="2883123"/>
    <lineage>
        <taxon>Bacteria</taxon>
        <taxon>Bacillati</taxon>
        <taxon>Actinomycetota</taxon>
        <taxon>Actinomycetes</taxon>
        <taxon>Streptosporangiales</taxon>
        <taxon>Nocardiopsidaceae</taxon>
        <taxon>Streptomonospora</taxon>
    </lineage>
</organism>